<dbReference type="Proteomes" id="UP000646667">
    <property type="component" value="Segment"/>
</dbReference>
<name>A0A7S5RA38_9CAUD</name>
<protein>
    <submittedName>
        <fullName evidence="1">Uncharacterized protein</fullName>
    </submittedName>
</protein>
<evidence type="ECO:0000313" key="1">
    <source>
        <dbReference type="EMBL" id="QIG73895.1"/>
    </source>
</evidence>
<sequence>MTKQHIIGGTVEENMTMALQQEQIMRDCGPFDPYYRIAKSNVEYYLDCAAALERGEQTIEEKVNYHFR</sequence>
<proteinExistence type="predicted"/>
<accession>A0A7S5RA38</accession>
<keyword evidence="2" id="KW-1185">Reference proteome</keyword>
<evidence type="ECO:0000313" key="2">
    <source>
        <dbReference type="Proteomes" id="UP000646667"/>
    </source>
</evidence>
<reference evidence="1 2" key="1">
    <citation type="submission" date="2020-01" db="EMBL/GenBank/DDBJ databases">
        <title>Patterns of diversity and host range of bacteriophage communities associated with bean-nodulatin bacteria.</title>
        <authorList>
            <person name="Vann Cauwenberghe J."/>
            <person name="Santamaria R.I."/>
            <person name="Bustos P."/>
            <person name="Juarez S."/>
            <person name="Gonzalez V."/>
        </authorList>
    </citation>
    <scope>NUCLEOTIDE SEQUENCE [LARGE SCALE GENOMIC DNA]</scope>
    <source>
        <strain evidence="2">RHph</strain>
    </source>
</reference>
<organism evidence="1 2">
    <name type="scientific">Rhizobium phage RHph_N34</name>
    <dbReference type="NCBI Taxonomy" id="2509586"/>
    <lineage>
        <taxon>Viruses</taxon>
        <taxon>Duplodnaviria</taxon>
        <taxon>Heunggongvirae</taxon>
        <taxon>Uroviricota</taxon>
        <taxon>Caudoviricetes</taxon>
        <taxon>Pootjesviridae</taxon>
        <taxon>Staniewskivirinae</taxon>
        <taxon>Trinifflemingvirus</taxon>
        <taxon>Trinifflemingvirus N34</taxon>
    </lineage>
</organism>
<dbReference type="EMBL" id="MN988534">
    <property type="protein sequence ID" value="QIG73895.1"/>
    <property type="molecule type" value="Genomic_DNA"/>
</dbReference>
<gene>
    <name evidence="1" type="ORF">EVC06_120</name>
</gene>